<dbReference type="AlphaFoldDB" id="A0A5C2S3U4"/>
<dbReference type="Proteomes" id="UP000313359">
    <property type="component" value="Unassembled WGS sequence"/>
</dbReference>
<keyword evidence="2" id="KW-0472">Membrane</keyword>
<feature type="domain" description="DUF6533" evidence="3">
    <location>
        <begin position="15"/>
        <end position="48"/>
    </location>
</feature>
<proteinExistence type="predicted"/>
<feature type="transmembrane region" description="Helical" evidence="2">
    <location>
        <begin position="180"/>
        <end position="202"/>
    </location>
</feature>
<keyword evidence="2" id="KW-1133">Transmembrane helix</keyword>
<dbReference type="EMBL" id="ML122276">
    <property type="protein sequence ID" value="RPD58172.1"/>
    <property type="molecule type" value="Genomic_DNA"/>
</dbReference>
<dbReference type="Pfam" id="PF20151">
    <property type="entry name" value="DUF6533"/>
    <property type="match status" value="1"/>
</dbReference>
<evidence type="ECO:0000259" key="3">
    <source>
        <dbReference type="Pfam" id="PF20151"/>
    </source>
</evidence>
<keyword evidence="2" id="KW-0812">Transmembrane</keyword>
<feature type="region of interest" description="Disordered" evidence="1">
    <location>
        <begin position="265"/>
        <end position="312"/>
    </location>
</feature>
<keyword evidence="5" id="KW-1185">Reference proteome</keyword>
<dbReference type="InterPro" id="IPR045340">
    <property type="entry name" value="DUF6533"/>
</dbReference>
<gene>
    <name evidence="4" type="ORF">L227DRAFT_564857</name>
</gene>
<evidence type="ECO:0000313" key="5">
    <source>
        <dbReference type="Proteomes" id="UP000313359"/>
    </source>
</evidence>
<evidence type="ECO:0000256" key="2">
    <source>
        <dbReference type="SAM" id="Phobius"/>
    </source>
</evidence>
<evidence type="ECO:0000313" key="4">
    <source>
        <dbReference type="EMBL" id="RPD58172.1"/>
    </source>
</evidence>
<feature type="transmembrane region" description="Helical" evidence="2">
    <location>
        <begin position="111"/>
        <end position="131"/>
    </location>
</feature>
<feature type="transmembrane region" description="Helical" evidence="2">
    <location>
        <begin position="81"/>
        <end position="99"/>
    </location>
</feature>
<accession>A0A5C2S3U4</accession>
<sequence>MSSAVSFQSVITGNYCTFAASTLMCLEYFTHLPKEIDLFWKGRLTGAYLSLLSQILAHQNPTSDKVRIPLNVTLCAITVKAYWAINLLPFFCWAVFSASRTYVLAPPRLRWWLGMLVLFLSSVPIGINFAYYSLVTIISRTSFIVADLVVLGVTWHGTYRTVQLGNELKHTYSGTLLRDGTTYFLALTVLNVLHLLLSMLSIDVLDLSSLSMVTIFTEPIASILVSRFLLDLQEVHQYRVDPQLSSMSVGQGSLRFATRVIGSLGESLPPPGDTSLEDKRLAAAEDASEADGRGDEVGQDFGADAVGEEVGV</sequence>
<name>A0A5C2S3U4_9APHY</name>
<dbReference type="OrthoDB" id="2745134at2759"/>
<reference evidence="4" key="1">
    <citation type="journal article" date="2018" name="Genome Biol. Evol.">
        <title>Genomics and development of Lentinus tigrinus, a white-rot wood-decaying mushroom with dimorphic fruiting bodies.</title>
        <authorList>
            <person name="Wu B."/>
            <person name="Xu Z."/>
            <person name="Knudson A."/>
            <person name="Carlson A."/>
            <person name="Chen N."/>
            <person name="Kovaka S."/>
            <person name="LaButti K."/>
            <person name="Lipzen A."/>
            <person name="Pennachio C."/>
            <person name="Riley R."/>
            <person name="Schakwitz W."/>
            <person name="Umezawa K."/>
            <person name="Ohm R.A."/>
            <person name="Grigoriev I.V."/>
            <person name="Nagy L.G."/>
            <person name="Gibbons J."/>
            <person name="Hibbett D."/>
        </authorList>
    </citation>
    <scope>NUCLEOTIDE SEQUENCE [LARGE SCALE GENOMIC DNA]</scope>
    <source>
        <strain evidence="4">ALCF2SS1-6</strain>
    </source>
</reference>
<feature type="transmembrane region" description="Helical" evidence="2">
    <location>
        <begin position="137"/>
        <end position="159"/>
    </location>
</feature>
<evidence type="ECO:0000256" key="1">
    <source>
        <dbReference type="SAM" id="MobiDB-lite"/>
    </source>
</evidence>
<feature type="transmembrane region" description="Helical" evidence="2">
    <location>
        <begin position="208"/>
        <end position="230"/>
    </location>
</feature>
<protein>
    <recommendedName>
        <fullName evidence="3">DUF6533 domain-containing protein</fullName>
    </recommendedName>
</protein>
<organism evidence="4 5">
    <name type="scientific">Lentinus tigrinus ALCF2SS1-6</name>
    <dbReference type="NCBI Taxonomy" id="1328759"/>
    <lineage>
        <taxon>Eukaryota</taxon>
        <taxon>Fungi</taxon>
        <taxon>Dikarya</taxon>
        <taxon>Basidiomycota</taxon>
        <taxon>Agaricomycotina</taxon>
        <taxon>Agaricomycetes</taxon>
        <taxon>Polyporales</taxon>
        <taxon>Polyporaceae</taxon>
        <taxon>Lentinus</taxon>
    </lineage>
</organism>